<dbReference type="EMBL" id="CAJVPP010000030">
    <property type="protein sequence ID" value="CAG8435999.1"/>
    <property type="molecule type" value="Genomic_DNA"/>
</dbReference>
<sequence length="91" mass="10147">MTMVPRRLVAPSSKLGKARRPGVPGLKSGQRSSSKEQTAEVTNASSESQMEIEVGMEDNNTSKKSNEDFRELFYKGNARFETSILLYISNF</sequence>
<keyword evidence="3" id="KW-1185">Reference proteome</keyword>
<name>A0A9N8V2U9_FUNMO</name>
<protein>
    <submittedName>
        <fullName evidence="2">4254_t:CDS:1</fullName>
    </submittedName>
</protein>
<gene>
    <name evidence="2" type="ORF">FMOSSE_LOCUS337</name>
</gene>
<proteinExistence type="predicted"/>
<evidence type="ECO:0000313" key="2">
    <source>
        <dbReference type="EMBL" id="CAG8435999.1"/>
    </source>
</evidence>
<feature type="compositionally biased region" description="Polar residues" evidence="1">
    <location>
        <begin position="39"/>
        <end position="49"/>
    </location>
</feature>
<accession>A0A9N8V2U9</accession>
<reference evidence="2" key="1">
    <citation type="submission" date="2021-06" db="EMBL/GenBank/DDBJ databases">
        <authorList>
            <person name="Kallberg Y."/>
            <person name="Tangrot J."/>
            <person name="Rosling A."/>
        </authorList>
    </citation>
    <scope>NUCLEOTIDE SEQUENCE</scope>
    <source>
        <strain evidence="2">87-6 pot B 2015</strain>
    </source>
</reference>
<feature type="region of interest" description="Disordered" evidence="1">
    <location>
        <begin position="1"/>
        <end position="64"/>
    </location>
</feature>
<evidence type="ECO:0000256" key="1">
    <source>
        <dbReference type="SAM" id="MobiDB-lite"/>
    </source>
</evidence>
<comment type="caution">
    <text evidence="2">The sequence shown here is derived from an EMBL/GenBank/DDBJ whole genome shotgun (WGS) entry which is preliminary data.</text>
</comment>
<dbReference type="Proteomes" id="UP000789375">
    <property type="component" value="Unassembled WGS sequence"/>
</dbReference>
<organism evidence="2 3">
    <name type="scientific">Funneliformis mosseae</name>
    <name type="common">Endomycorrhizal fungus</name>
    <name type="synonym">Glomus mosseae</name>
    <dbReference type="NCBI Taxonomy" id="27381"/>
    <lineage>
        <taxon>Eukaryota</taxon>
        <taxon>Fungi</taxon>
        <taxon>Fungi incertae sedis</taxon>
        <taxon>Mucoromycota</taxon>
        <taxon>Glomeromycotina</taxon>
        <taxon>Glomeromycetes</taxon>
        <taxon>Glomerales</taxon>
        <taxon>Glomeraceae</taxon>
        <taxon>Funneliformis</taxon>
    </lineage>
</organism>
<dbReference type="AlphaFoldDB" id="A0A9N8V2U9"/>
<evidence type="ECO:0000313" key="3">
    <source>
        <dbReference type="Proteomes" id="UP000789375"/>
    </source>
</evidence>